<dbReference type="Proteomes" id="UP000708576">
    <property type="component" value="Unassembled WGS sequence"/>
</dbReference>
<feature type="domain" description="Response regulatory" evidence="7">
    <location>
        <begin position="3"/>
        <end position="119"/>
    </location>
</feature>
<comment type="caution">
    <text evidence="8">The sequence shown here is derived from an EMBL/GenBank/DDBJ whole genome shotgun (WGS) entry which is preliminary data.</text>
</comment>
<dbReference type="EMBL" id="JAGUCO010000003">
    <property type="protein sequence ID" value="MBS2098067.1"/>
    <property type="molecule type" value="Genomic_DNA"/>
</dbReference>
<evidence type="ECO:0000259" key="7">
    <source>
        <dbReference type="PROSITE" id="PS50110"/>
    </source>
</evidence>
<dbReference type="RefSeq" id="WP_212215307.1">
    <property type="nucleotide sequence ID" value="NZ_JAGUCO010000003.1"/>
</dbReference>
<feature type="domain" description="HTH luxR-type" evidence="6">
    <location>
        <begin position="139"/>
        <end position="204"/>
    </location>
</feature>
<feature type="modified residue" description="4-aspartylphosphate" evidence="5">
    <location>
        <position position="54"/>
    </location>
</feature>
<dbReference type="InterPro" id="IPR058245">
    <property type="entry name" value="NreC/VraR/RcsB-like_REC"/>
</dbReference>
<keyword evidence="4" id="KW-0804">Transcription</keyword>
<dbReference type="CDD" id="cd06170">
    <property type="entry name" value="LuxR_C_like"/>
    <property type="match status" value="1"/>
</dbReference>
<evidence type="ECO:0000259" key="6">
    <source>
        <dbReference type="PROSITE" id="PS50043"/>
    </source>
</evidence>
<evidence type="ECO:0000256" key="2">
    <source>
        <dbReference type="ARBA" id="ARBA00023015"/>
    </source>
</evidence>
<protein>
    <submittedName>
        <fullName evidence="8">Response regulator transcription factor</fullName>
    </submittedName>
</protein>
<evidence type="ECO:0000256" key="5">
    <source>
        <dbReference type="PROSITE-ProRule" id="PRU00169"/>
    </source>
</evidence>
<evidence type="ECO:0000256" key="1">
    <source>
        <dbReference type="ARBA" id="ARBA00022553"/>
    </source>
</evidence>
<dbReference type="PANTHER" id="PTHR43214">
    <property type="entry name" value="TWO-COMPONENT RESPONSE REGULATOR"/>
    <property type="match status" value="1"/>
</dbReference>
<gene>
    <name evidence="8" type="ORF">KEM10_07225</name>
</gene>
<evidence type="ECO:0000313" key="9">
    <source>
        <dbReference type="Proteomes" id="UP000708576"/>
    </source>
</evidence>
<dbReference type="InterPro" id="IPR011006">
    <property type="entry name" value="CheY-like_superfamily"/>
</dbReference>
<dbReference type="SUPFAM" id="SSF46894">
    <property type="entry name" value="C-terminal effector domain of the bipartite response regulators"/>
    <property type="match status" value="1"/>
</dbReference>
<dbReference type="PROSITE" id="PS50043">
    <property type="entry name" value="HTH_LUXR_2"/>
    <property type="match status" value="1"/>
</dbReference>
<dbReference type="InterPro" id="IPR039420">
    <property type="entry name" value="WalR-like"/>
</dbReference>
<name>A0ABS5JT92_9BACT</name>
<dbReference type="CDD" id="cd17535">
    <property type="entry name" value="REC_NarL-like"/>
    <property type="match status" value="1"/>
</dbReference>
<dbReference type="SUPFAM" id="SSF52172">
    <property type="entry name" value="CheY-like"/>
    <property type="match status" value="1"/>
</dbReference>
<dbReference type="SMART" id="SM00448">
    <property type="entry name" value="REC"/>
    <property type="match status" value="1"/>
</dbReference>
<organism evidence="8 9">
    <name type="scientific">Carboxylicivirga linearis</name>
    <dbReference type="NCBI Taxonomy" id="1628157"/>
    <lineage>
        <taxon>Bacteria</taxon>
        <taxon>Pseudomonadati</taxon>
        <taxon>Bacteroidota</taxon>
        <taxon>Bacteroidia</taxon>
        <taxon>Marinilabiliales</taxon>
        <taxon>Marinilabiliaceae</taxon>
        <taxon>Carboxylicivirga</taxon>
    </lineage>
</organism>
<dbReference type="Gene3D" id="3.40.50.2300">
    <property type="match status" value="1"/>
</dbReference>
<proteinExistence type="predicted"/>
<reference evidence="8 9" key="1">
    <citation type="journal article" date="2015" name="Int. J. Syst. Evol. Microbiol.">
        <title>Carboxylicivirga linearis sp. nov., isolated from a sea cucumber culture pond.</title>
        <authorList>
            <person name="Wang F.Q."/>
            <person name="Zhou Y.X."/>
            <person name="Lin X.Z."/>
            <person name="Chen G.J."/>
            <person name="Du Z.J."/>
        </authorList>
    </citation>
    <scope>NUCLEOTIDE SEQUENCE [LARGE SCALE GENOMIC DNA]</scope>
    <source>
        <strain evidence="8 9">FB218</strain>
    </source>
</reference>
<evidence type="ECO:0000256" key="4">
    <source>
        <dbReference type="ARBA" id="ARBA00023163"/>
    </source>
</evidence>
<dbReference type="PANTHER" id="PTHR43214:SF41">
    <property type="entry name" value="NITRATE_NITRITE RESPONSE REGULATOR PROTEIN NARP"/>
    <property type="match status" value="1"/>
</dbReference>
<dbReference type="PRINTS" id="PR00038">
    <property type="entry name" value="HTHLUXR"/>
</dbReference>
<dbReference type="Pfam" id="PF00196">
    <property type="entry name" value="GerE"/>
    <property type="match status" value="1"/>
</dbReference>
<dbReference type="PROSITE" id="PS50110">
    <property type="entry name" value="RESPONSE_REGULATORY"/>
    <property type="match status" value="1"/>
</dbReference>
<evidence type="ECO:0000313" key="8">
    <source>
        <dbReference type="EMBL" id="MBS2098067.1"/>
    </source>
</evidence>
<keyword evidence="3" id="KW-0238">DNA-binding</keyword>
<keyword evidence="1 5" id="KW-0597">Phosphoprotein</keyword>
<keyword evidence="2" id="KW-0805">Transcription regulation</keyword>
<dbReference type="InterPro" id="IPR001789">
    <property type="entry name" value="Sig_transdc_resp-reg_receiver"/>
</dbReference>
<evidence type="ECO:0000256" key="3">
    <source>
        <dbReference type="ARBA" id="ARBA00023125"/>
    </source>
</evidence>
<sequence length="206" mass="23176">MIKVSITDDHDLFRSGIAMLLEKSNTIEVVHQTASVEELLNKLDESEVDICLLDISMNETNGLEALLLLRKSHPSIRSIVLTMHNEGQYVVQAIRNGAYGYLLKDCGPEELTEAIEQVFNGKKYFNKDVSHLMIEAVNIESNTQKISKREKEVLKLVAQGLTTKEIADQLFVSKRTIETHRSNILKKLDVQNTAELITKATQLGLL</sequence>
<dbReference type="PROSITE" id="PS00622">
    <property type="entry name" value="HTH_LUXR_1"/>
    <property type="match status" value="1"/>
</dbReference>
<dbReference type="InterPro" id="IPR016032">
    <property type="entry name" value="Sig_transdc_resp-reg_C-effctor"/>
</dbReference>
<dbReference type="Pfam" id="PF00072">
    <property type="entry name" value="Response_reg"/>
    <property type="match status" value="1"/>
</dbReference>
<keyword evidence="9" id="KW-1185">Reference proteome</keyword>
<accession>A0ABS5JT92</accession>
<dbReference type="InterPro" id="IPR000792">
    <property type="entry name" value="Tscrpt_reg_LuxR_C"/>
</dbReference>
<dbReference type="SMART" id="SM00421">
    <property type="entry name" value="HTH_LUXR"/>
    <property type="match status" value="1"/>
</dbReference>